<dbReference type="InParanoid" id="A0A4Q1B7R6"/>
<dbReference type="EMBL" id="SDIL01000207">
    <property type="protein sequence ID" value="RXK34719.1"/>
    <property type="molecule type" value="Genomic_DNA"/>
</dbReference>
<gene>
    <name evidence="1" type="ORF">M231_08028</name>
</gene>
<keyword evidence="2" id="KW-1185">Reference proteome</keyword>
<name>A0A4Q1B7R6_TREME</name>
<evidence type="ECO:0000313" key="1">
    <source>
        <dbReference type="EMBL" id="RXK34719.1"/>
    </source>
</evidence>
<protein>
    <submittedName>
        <fullName evidence="1">Uncharacterized protein</fullName>
    </submittedName>
</protein>
<dbReference type="VEuPathDB" id="FungiDB:TREMEDRAFT_59921"/>
<organism evidence="1 2">
    <name type="scientific">Tremella mesenterica</name>
    <name type="common">Jelly fungus</name>
    <dbReference type="NCBI Taxonomy" id="5217"/>
    <lineage>
        <taxon>Eukaryota</taxon>
        <taxon>Fungi</taxon>
        <taxon>Dikarya</taxon>
        <taxon>Basidiomycota</taxon>
        <taxon>Agaricomycotina</taxon>
        <taxon>Tremellomycetes</taxon>
        <taxon>Tremellales</taxon>
        <taxon>Tremellaceae</taxon>
        <taxon>Tremella</taxon>
    </lineage>
</organism>
<sequence>MNATFILPKTIGDMHDWPSQSAPTVTLLLGLGVSFDSQGVRLKSNKSDEYDILTVSVPDTSVSGIQTTGKESSQPISVEIELKACRSHGGKWNDRTKTVSKGLDEFTWNRFILLPVEGNNYPFLAHGQFIPSHGGSHLPPAVETLSDGLGFLFSELGDEEAQVARTMLALNNVLDRTHHWDERRRSIKTLLDKKIYDPLRRLFASEETRQTGGVPHFLLVTSDAYNYLLKQEPDPRLTTDGGYRDFDACEREAYQSLASEAR</sequence>
<evidence type="ECO:0000313" key="2">
    <source>
        <dbReference type="Proteomes" id="UP000289152"/>
    </source>
</evidence>
<reference evidence="1 2" key="1">
    <citation type="submission" date="2016-06" db="EMBL/GenBank/DDBJ databases">
        <title>Evolution of pathogenesis and genome organization in the Tremellales.</title>
        <authorList>
            <person name="Cuomo C."/>
            <person name="Litvintseva A."/>
            <person name="Heitman J."/>
            <person name="Chen Y."/>
            <person name="Sun S."/>
            <person name="Springer D."/>
            <person name="Dromer F."/>
            <person name="Young S."/>
            <person name="Zeng Q."/>
            <person name="Chapman S."/>
            <person name="Gujja S."/>
            <person name="Saif S."/>
            <person name="Birren B."/>
        </authorList>
    </citation>
    <scope>NUCLEOTIDE SEQUENCE [LARGE SCALE GENOMIC DNA]</scope>
    <source>
        <strain evidence="1 2">ATCC 28783</strain>
    </source>
</reference>
<comment type="caution">
    <text evidence="1">The sequence shown here is derived from an EMBL/GenBank/DDBJ whole genome shotgun (WGS) entry which is preliminary data.</text>
</comment>
<dbReference type="AlphaFoldDB" id="A0A4Q1B7R6"/>
<dbReference type="Proteomes" id="UP000289152">
    <property type="component" value="Unassembled WGS sequence"/>
</dbReference>
<proteinExistence type="predicted"/>
<accession>A0A4Q1B7R6</accession>